<accession>A0ABY4CYE9</accession>
<sequence>MSCFRRTFLWTSRLLAVGTLVAASLGAQAQQAAPTILAHPSAPTDVHYYQSSGAEAPAFWPQGGGSDAAHSQNCLQNAQAPSLLGTQEPQQEAATPAAEKTRKLSRTFAVPNGKPYALNTRYGRVQVNVWNRQEIRTDVDVITRADTDEKAQQLQEMIQVQVLENDPATGGVSARSHFGTMPHGCWSRTKLYEVNYTVWLPRNTPLHVYNTFGEVSILGDLTGPTELAVEYGTLRTGRLDGSQNLLRIGNGQAAIPFVRRAGIDASYSRLRLDTGETVDLRNNYSDINIGIVQDLTVHSKYGDVALGTVRNLRGTSGYSKFSIDKLNNQLDMTVQNCPNFEVRNTGRNFREINLDGGFSTILLNFEDNAGFNFDVNTQHGKLLVDKKLVKVASEESSPVSSDMQGTFGAASARRSASSNVNIRVRYGNVRFNR</sequence>
<dbReference type="PROSITE" id="PS51318">
    <property type="entry name" value="TAT"/>
    <property type="match status" value="1"/>
</dbReference>
<evidence type="ECO:0000256" key="1">
    <source>
        <dbReference type="SAM" id="SignalP"/>
    </source>
</evidence>
<dbReference type="RefSeq" id="WP_243797501.1">
    <property type="nucleotide sequence ID" value="NZ_CP094669.1"/>
</dbReference>
<feature type="signal peptide" evidence="1">
    <location>
        <begin position="1"/>
        <end position="29"/>
    </location>
</feature>
<feature type="chain" id="PRO_5047429349" description="Adhesin domain-containing protein" evidence="1">
    <location>
        <begin position="30"/>
        <end position="433"/>
    </location>
</feature>
<protein>
    <recommendedName>
        <fullName evidence="4">Adhesin domain-containing protein</fullName>
    </recommendedName>
</protein>
<dbReference type="InterPro" id="IPR006311">
    <property type="entry name" value="TAT_signal"/>
</dbReference>
<organism evidence="2 3">
    <name type="scientific">Hymenobacter tibetensis</name>
    <dbReference type="NCBI Taxonomy" id="497967"/>
    <lineage>
        <taxon>Bacteria</taxon>
        <taxon>Pseudomonadati</taxon>
        <taxon>Bacteroidota</taxon>
        <taxon>Cytophagia</taxon>
        <taxon>Cytophagales</taxon>
        <taxon>Hymenobacteraceae</taxon>
        <taxon>Hymenobacter</taxon>
    </lineage>
</organism>
<proteinExistence type="predicted"/>
<keyword evidence="1" id="KW-0732">Signal</keyword>
<evidence type="ECO:0008006" key="4">
    <source>
        <dbReference type="Google" id="ProtNLM"/>
    </source>
</evidence>
<dbReference type="Proteomes" id="UP000831113">
    <property type="component" value="Chromosome"/>
</dbReference>
<reference evidence="2 3" key="1">
    <citation type="submission" date="2022-03" db="EMBL/GenBank/DDBJ databases">
        <title>Hymenobactersp. isolated from the air.</title>
        <authorList>
            <person name="Won M."/>
            <person name="Kwon S.-W."/>
        </authorList>
    </citation>
    <scope>NUCLEOTIDE SEQUENCE [LARGE SCALE GENOMIC DNA]</scope>
    <source>
        <strain evidence="2 3">KACC 21982</strain>
    </source>
</reference>
<name>A0ABY4CYE9_9BACT</name>
<gene>
    <name evidence="2" type="ORF">MTX78_19115</name>
</gene>
<evidence type="ECO:0000313" key="2">
    <source>
        <dbReference type="EMBL" id="UOG74220.1"/>
    </source>
</evidence>
<evidence type="ECO:0000313" key="3">
    <source>
        <dbReference type="Proteomes" id="UP000831113"/>
    </source>
</evidence>
<keyword evidence="3" id="KW-1185">Reference proteome</keyword>
<dbReference type="EMBL" id="CP094669">
    <property type="protein sequence ID" value="UOG74220.1"/>
    <property type="molecule type" value="Genomic_DNA"/>
</dbReference>